<feature type="region of interest" description="Disordered" evidence="1">
    <location>
        <begin position="1"/>
        <end position="252"/>
    </location>
</feature>
<keyword evidence="5" id="KW-1185">Reference proteome</keyword>
<reference evidence="2" key="3">
    <citation type="submission" date="2020-10" db="EMBL/GenBank/DDBJ databases">
        <authorList>
            <person name="Sedaghatjoo S."/>
        </authorList>
    </citation>
    <scope>NUCLEOTIDE SEQUENCE</scope>
    <source>
        <strain evidence="2">AZH3</strain>
    </source>
</reference>
<evidence type="ECO:0000313" key="2">
    <source>
        <dbReference type="EMBL" id="CAD6916360.1"/>
    </source>
</evidence>
<feature type="compositionally biased region" description="Basic and acidic residues" evidence="1">
    <location>
        <begin position="66"/>
        <end position="95"/>
    </location>
</feature>
<dbReference type="EMBL" id="LWDD02000217">
    <property type="protein sequence ID" value="KAE8262638.1"/>
    <property type="molecule type" value="Genomic_DNA"/>
</dbReference>
<evidence type="ECO:0000256" key="1">
    <source>
        <dbReference type="SAM" id="MobiDB-lite"/>
    </source>
</evidence>
<sequence>MAERGREPIIATGRGGAGNMVRSPSRGRGPVTDTLPPASAIKAAQNPAVGNLVHSGRGGAGNVRSPSRDPLERQRVLKAEQAEHKLQADYAKTEATHYTATGRGGAGNIQHANPADAPRGRGEASETGSTTGGAVGNILRSLSSSRSRSRSREPRPTDRRRPSTDAIDSPNERSLSRSRAAGASASTTAEGGRGLPAVSENGGGSVGVLSEEDLAAANGANGARNGEAAGTHHTSIKDKILGSFGGGHKAAS</sequence>
<dbReference type="InterPro" id="IPR022024">
    <property type="entry name" value="DUF3602"/>
</dbReference>
<protein>
    <submittedName>
        <fullName evidence="3">Uncharacterized protein</fullName>
    </submittedName>
</protein>
<feature type="compositionally biased region" description="Low complexity" evidence="1">
    <location>
        <begin position="215"/>
        <end position="229"/>
    </location>
</feature>
<evidence type="ECO:0000313" key="4">
    <source>
        <dbReference type="Proteomes" id="UP000077671"/>
    </source>
</evidence>
<comment type="caution">
    <text evidence="3">The sequence shown here is derived from an EMBL/GenBank/DDBJ whole genome shotgun (WGS) entry which is preliminary data.</text>
</comment>
<gene>
    <name evidence="3" type="ORF">A4X03_0g2300</name>
    <name evidence="2" type="ORF">JKIAZH3_G5298</name>
</gene>
<dbReference type="Proteomes" id="UP000077671">
    <property type="component" value="Unassembled WGS sequence"/>
</dbReference>
<proteinExistence type="predicted"/>
<reference evidence="3" key="2">
    <citation type="journal article" date="2019" name="IMA Fungus">
        <title>Genome sequencing and comparison of five Tilletia species to identify candidate genes for the detection of regulated species infecting wheat.</title>
        <authorList>
            <person name="Nguyen H.D.T."/>
            <person name="Sultana T."/>
            <person name="Kesanakurti P."/>
            <person name="Hambleton S."/>
        </authorList>
    </citation>
    <scope>NUCLEOTIDE SEQUENCE</scope>
    <source>
        <strain evidence="3">DAOMC 238032</strain>
    </source>
</reference>
<dbReference type="Proteomes" id="UP000836402">
    <property type="component" value="Unassembled WGS sequence"/>
</dbReference>
<feature type="compositionally biased region" description="Basic and acidic residues" evidence="1">
    <location>
        <begin position="150"/>
        <end position="163"/>
    </location>
</feature>
<dbReference type="PANTHER" id="PTHR34693:SF1">
    <property type="entry name" value="PROTEIN PAR32"/>
    <property type="match status" value="1"/>
</dbReference>
<reference evidence="3" key="1">
    <citation type="submission" date="2016-04" db="EMBL/GenBank/DDBJ databases">
        <authorList>
            <person name="Nguyen H.D."/>
            <person name="Kesanakurti P."/>
            <person name="Cullis J."/>
            <person name="Levesque C.A."/>
            <person name="Hambleton S."/>
        </authorList>
    </citation>
    <scope>NUCLEOTIDE SEQUENCE</scope>
    <source>
        <strain evidence="3">DAOMC 238032</strain>
    </source>
</reference>
<dbReference type="PANTHER" id="PTHR34693">
    <property type="entry name" value="PROTEIN PAR32"/>
    <property type="match status" value="1"/>
</dbReference>
<dbReference type="EMBL" id="CAJHJG010001986">
    <property type="protein sequence ID" value="CAD6916360.1"/>
    <property type="molecule type" value="Genomic_DNA"/>
</dbReference>
<organism evidence="3 4">
    <name type="scientific">Tilletia caries</name>
    <name type="common">wheat bunt fungus</name>
    <dbReference type="NCBI Taxonomy" id="13290"/>
    <lineage>
        <taxon>Eukaryota</taxon>
        <taxon>Fungi</taxon>
        <taxon>Dikarya</taxon>
        <taxon>Basidiomycota</taxon>
        <taxon>Ustilaginomycotina</taxon>
        <taxon>Exobasidiomycetes</taxon>
        <taxon>Tilletiales</taxon>
        <taxon>Tilletiaceae</taxon>
        <taxon>Tilletia</taxon>
    </lineage>
</organism>
<evidence type="ECO:0000313" key="5">
    <source>
        <dbReference type="Proteomes" id="UP000836402"/>
    </source>
</evidence>
<dbReference type="AlphaFoldDB" id="A0A177VH25"/>
<name>A0A177VH25_9BASI</name>
<evidence type="ECO:0000313" key="3">
    <source>
        <dbReference type="EMBL" id="KAE8262638.1"/>
    </source>
</evidence>
<accession>A0A177VH25</accession>
<dbReference type="Pfam" id="PF12223">
    <property type="entry name" value="DUF3602"/>
    <property type="match status" value="1"/>
</dbReference>
<dbReference type="InterPro" id="IPR053203">
    <property type="entry name" value="Cisplatin_resist-associated"/>
</dbReference>
<feature type="compositionally biased region" description="Low complexity" evidence="1">
    <location>
        <begin position="177"/>
        <end position="190"/>
    </location>
</feature>
<feature type="compositionally biased region" description="Gly residues" evidence="1">
    <location>
        <begin position="243"/>
        <end position="252"/>
    </location>
</feature>